<protein>
    <recommendedName>
        <fullName evidence="1">DUF4214 domain-containing protein</fullName>
    </recommendedName>
</protein>
<gene>
    <name evidence="2" type="ORF">DEVEQU_03993</name>
</gene>
<dbReference type="EMBL" id="UZWD01000078">
    <property type="protein sequence ID" value="VDS06828.1"/>
    <property type="molecule type" value="Genomic_DNA"/>
</dbReference>
<reference evidence="2 3" key="1">
    <citation type="submission" date="2018-12" db="EMBL/GenBank/DDBJ databases">
        <authorList>
            <person name="Criscuolo A."/>
        </authorList>
    </citation>
    <scope>NUCLEOTIDE SEQUENCE [LARGE SCALE GENOMIC DNA]</scope>
    <source>
        <strain evidence="2">ACIP1116281</strain>
    </source>
</reference>
<evidence type="ECO:0000259" key="1">
    <source>
        <dbReference type="Pfam" id="PF13946"/>
    </source>
</evidence>
<proteinExistence type="predicted"/>
<dbReference type="Gene3D" id="1.10.3130.20">
    <property type="entry name" value="Phycobilisome linker domain"/>
    <property type="match status" value="1"/>
</dbReference>
<evidence type="ECO:0000313" key="2">
    <source>
        <dbReference type="EMBL" id="VDS06828.1"/>
    </source>
</evidence>
<dbReference type="AlphaFoldDB" id="A0A3S4GN15"/>
<dbReference type="Pfam" id="PF13946">
    <property type="entry name" value="DUF4214"/>
    <property type="match status" value="1"/>
</dbReference>
<name>A0A3S4GN15_9HYPH</name>
<accession>A0A3S4GN15</accession>
<organism evidence="2 3">
    <name type="scientific">Devosia equisanguinis</name>
    <dbReference type="NCBI Taxonomy" id="2490941"/>
    <lineage>
        <taxon>Bacteria</taxon>
        <taxon>Pseudomonadati</taxon>
        <taxon>Pseudomonadota</taxon>
        <taxon>Alphaproteobacteria</taxon>
        <taxon>Hyphomicrobiales</taxon>
        <taxon>Devosiaceae</taxon>
        <taxon>Devosia</taxon>
    </lineage>
</organism>
<feature type="domain" description="DUF4214" evidence="1">
    <location>
        <begin position="192"/>
        <end position="264"/>
    </location>
</feature>
<dbReference type="InterPro" id="IPR025282">
    <property type="entry name" value="DUF4214"/>
</dbReference>
<sequence length="276" mass="29745">MGGLTSGLTGILELDGLLSESGLLNLTGILDGGVLDLGGVLGDVLGLLSIGGALDPDDNLDPDGEVNPETFAYQRYGTAGNDSFLVPNGSTYIDGKGGRDTVTFAQSSEGMAFASGKNAVVFAKEDTLYYFKDVERVEFFEGTLYLDTGGGENAGMAYRLYQAAFDRMPDAEGLTYWIGRLDTGNVSLAAIADSFIHSPEFVRTFGTVETVSNARFVELLYLHTLDRGADSEGYNYWVQRLDNNQTNRGDLLAFFSESEENQQQVAAQIDNGIWIA</sequence>
<keyword evidence="3" id="KW-1185">Reference proteome</keyword>
<evidence type="ECO:0000313" key="3">
    <source>
        <dbReference type="Proteomes" id="UP000268844"/>
    </source>
</evidence>
<dbReference type="Proteomes" id="UP000268844">
    <property type="component" value="Unassembled WGS sequence"/>
</dbReference>
<dbReference type="InterPro" id="IPR038255">
    <property type="entry name" value="PBS_linker_sf"/>
</dbReference>